<dbReference type="EMBL" id="JAIWYP010000001">
    <property type="protein sequence ID" value="KAH3880037.1"/>
    <property type="molecule type" value="Genomic_DNA"/>
</dbReference>
<gene>
    <name evidence="1" type="ORF">DPMN_003949</name>
</gene>
<accession>A0A9D4RVF7</accession>
<organism evidence="1 2">
    <name type="scientific">Dreissena polymorpha</name>
    <name type="common">Zebra mussel</name>
    <name type="synonym">Mytilus polymorpha</name>
    <dbReference type="NCBI Taxonomy" id="45954"/>
    <lineage>
        <taxon>Eukaryota</taxon>
        <taxon>Metazoa</taxon>
        <taxon>Spiralia</taxon>
        <taxon>Lophotrochozoa</taxon>
        <taxon>Mollusca</taxon>
        <taxon>Bivalvia</taxon>
        <taxon>Autobranchia</taxon>
        <taxon>Heteroconchia</taxon>
        <taxon>Euheterodonta</taxon>
        <taxon>Imparidentia</taxon>
        <taxon>Neoheterodontei</taxon>
        <taxon>Myida</taxon>
        <taxon>Dreissenoidea</taxon>
        <taxon>Dreissenidae</taxon>
        <taxon>Dreissena</taxon>
    </lineage>
</organism>
<reference evidence="1" key="2">
    <citation type="submission" date="2020-11" db="EMBL/GenBank/DDBJ databases">
        <authorList>
            <person name="McCartney M.A."/>
            <person name="Auch B."/>
            <person name="Kono T."/>
            <person name="Mallez S."/>
            <person name="Becker A."/>
            <person name="Gohl D.M."/>
            <person name="Silverstein K.A.T."/>
            <person name="Koren S."/>
            <person name="Bechman K.B."/>
            <person name="Herman A."/>
            <person name="Abrahante J.E."/>
            <person name="Garbe J."/>
        </authorList>
    </citation>
    <scope>NUCLEOTIDE SEQUENCE</scope>
    <source>
        <strain evidence="1">Duluth1</strain>
        <tissue evidence="1">Whole animal</tissue>
    </source>
</reference>
<evidence type="ECO:0000313" key="2">
    <source>
        <dbReference type="Proteomes" id="UP000828390"/>
    </source>
</evidence>
<protein>
    <submittedName>
        <fullName evidence="1">Uncharacterized protein</fullName>
    </submittedName>
</protein>
<proteinExistence type="predicted"/>
<reference evidence="1" key="1">
    <citation type="journal article" date="2019" name="bioRxiv">
        <title>The Genome of the Zebra Mussel, Dreissena polymorpha: A Resource for Invasive Species Research.</title>
        <authorList>
            <person name="McCartney M.A."/>
            <person name="Auch B."/>
            <person name="Kono T."/>
            <person name="Mallez S."/>
            <person name="Zhang Y."/>
            <person name="Obille A."/>
            <person name="Becker A."/>
            <person name="Abrahante J.E."/>
            <person name="Garbe J."/>
            <person name="Badalamenti J.P."/>
            <person name="Herman A."/>
            <person name="Mangelson H."/>
            <person name="Liachko I."/>
            <person name="Sullivan S."/>
            <person name="Sone E.D."/>
            <person name="Koren S."/>
            <person name="Silverstein K.A.T."/>
            <person name="Beckman K.B."/>
            <person name="Gohl D.M."/>
        </authorList>
    </citation>
    <scope>NUCLEOTIDE SEQUENCE</scope>
    <source>
        <strain evidence="1">Duluth1</strain>
        <tissue evidence="1">Whole animal</tissue>
    </source>
</reference>
<name>A0A9D4RVF7_DREPO</name>
<sequence length="67" mass="6922">MAEIRFTSVTVKGGGQLNIETEGKGVRLIGTDFIVESGGSVVADHLIVVANSLTVQDSAYISADGKV</sequence>
<dbReference type="AlphaFoldDB" id="A0A9D4RVF7"/>
<keyword evidence="2" id="KW-1185">Reference proteome</keyword>
<comment type="caution">
    <text evidence="1">The sequence shown here is derived from an EMBL/GenBank/DDBJ whole genome shotgun (WGS) entry which is preliminary data.</text>
</comment>
<dbReference type="Proteomes" id="UP000828390">
    <property type="component" value="Unassembled WGS sequence"/>
</dbReference>
<evidence type="ECO:0000313" key="1">
    <source>
        <dbReference type="EMBL" id="KAH3880037.1"/>
    </source>
</evidence>